<dbReference type="AlphaFoldDB" id="A0A1T4SSC2"/>
<organism evidence="1 2">
    <name type="scientific">Consotaella salsifontis</name>
    <dbReference type="NCBI Taxonomy" id="1365950"/>
    <lineage>
        <taxon>Bacteria</taxon>
        <taxon>Pseudomonadati</taxon>
        <taxon>Pseudomonadota</taxon>
        <taxon>Alphaproteobacteria</taxon>
        <taxon>Hyphomicrobiales</taxon>
        <taxon>Aurantimonadaceae</taxon>
        <taxon>Consotaella</taxon>
    </lineage>
</organism>
<dbReference type="NCBIfam" id="TIGR01563">
    <property type="entry name" value="gp16_SPP1"/>
    <property type="match status" value="1"/>
</dbReference>
<dbReference type="Pfam" id="PF05521">
    <property type="entry name" value="Phage_HCP"/>
    <property type="match status" value="1"/>
</dbReference>
<accession>A0A1T4SSC2</accession>
<name>A0A1T4SSC2_9HYPH</name>
<protein>
    <submittedName>
        <fullName evidence="1">Phage head-tail adaptor, putative, SPP1 family</fullName>
    </submittedName>
</protein>
<sequence>MPNAGSLKERIAFDAPVMSRDEYGGTVIGWEERTSCRAGLQYRNGGEQVMADRLSGTQTAVITVRRSSATAIITPQWRARDVRSGTIYNIREVRLPPDDPSVVEIMAQSGVAV</sequence>
<keyword evidence="2" id="KW-1185">Reference proteome</keyword>
<proteinExistence type="predicted"/>
<dbReference type="RefSeq" id="WP_078709600.1">
    <property type="nucleotide sequence ID" value="NZ_FUXL01000013.1"/>
</dbReference>
<dbReference type="EMBL" id="FUXL01000013">
    <property type="protein sequence ID" value="SKA31032.1"/>
    <property type="molecule type" value="Genomic_DNA"/>
</dbReference>
<gene>
    <name evidence="1" type="ORF">SAMN05428963_113104</name>
</gene>
<evidence type="ECO:0000313" key="1">
    <source>
        <dbReference type="EMBL" id="SKA31032.1"/>
    </source>
</evidence>
<dbReference type="Gene3D" id="2.40.10.270">
    <property type="entry name" value="Bacteriophage SPP1 head-tail adaptor protein"/>
    <property type="match status" value="1"/>
</dbReference>
<evidence type="ECO:0000313" key="2">
    <source>
        <dbReference type="Proteomes" id="UP000190135"/>
    </source>
</evidence>
<dbReference type="OrthoDB" id="7570189at2"/>
<dbReference type="InterPro" id="IPR008767">
    <property type="entry name" value="Phage_SPP1_head-tail_adaptor"/>
</dbReference>
<dbReference type="STRING" id="1365950.SAMN05428963_113104"/>
<dbReference type="Proteomes" id="UP000190135">
    <property type="component" value="Unassembled WGS sequence"/>
</dbReference>
<reference evidence="1 2" key="1">
    <citation type="submission" date="2017-02" db="EMBL/GenBank/DDBJ databases">
        <authorList>
            <person name="Peterson S.W."/>
        </authorList>
    </citation>
    <scope>NUCLEOTIDE SEQUENCE [LARGE SCALE GENOMIC DNA]</scope>
    <source>
        <strain evidence="1 2">USBA 369</strain>
    </source>
</reference>
<dbReference type="InterPro" id="IPR038666">
    <property type="entry name" value="SSP1_head-tail_sf"/>
</dbReference>